<dbReference type="CDD" id="cd00093">
    <property type="entry name" value="HTH_XRE"/>
    <property type="match status" value="1"/>
</dbReference>
<evidence type="ECO:0000313" key="3">
    <source>
        <dbReference type="Proteomes" id="UP000215506"/>
    </source>
</evidence>
<gene>
    <name evidence="2" type="ORF">B7C42_03167</name>
</gene>
<comment type="caution">
    <text evidence="2">The sequence shown here is derived from an EMBL/GenBank/DDBJ whole genome shotgun (WGS) entry which is preliminary data.</text>
</comment>
<dbReference type="PROSITE" id="PS50943">
    <property type="entry name" value="HTH_CROC1"/>
    <property type="match status" value="1"/>
</dbReference>
<feature type="domain" description="HTH cro/C1-type" evidence="1">
    <location>
        <begin position="7"/>
        <end position="61"/>
    </location>
</feature>
<organism evidence="2 3">
    <name type="scientific">Nocardia cerradoensis</name>
    <dbReference type="NCBI Taxonomy" id="85688"/>
    <lineage>
        <taxon>Bacteria</taxon>
        <taxon>Bacillati</taxon>
        <taxon>Actinomycetota</taxon>
        <taxon>Actinomycetes</taxon>
        <taxon>Mycobacteriales</taxon>
        <taxon>Nocardiaceae</taxon>
        <taxon>Nocardia</taxon>
    </lineage>
</organism>
<dbReference type="GO" id="GO:0003677">
    <property type="term" value="F:DNA binding"/>
    <property type="evidence" value="ECO:0007669"/>
    <property type="project" value="InterPro"/>
</dbReference>
<dbReference type="InterPro" id="IPR010982">
    <property type="entry name" value="Lambda_DNA-bd_dom_sf"/>
</dbReference>
<keyword evidence="3" id="KW-1185">Reference proteome</keyword>
<evidence type="ECO:0000259" key="1">
    <source>
        <dbReference type="PROSITE" id="PS50943"/>
    </source>
</evidence>
<reference evidence="2 3" key="1">
    <citation type="submission" date="2017-07" db="EMBL/GenBank/DDBJ databases">
        <title>First draft Genome Sequence of Nocardia cerradoensis isolated from human infection.</title>
        <authorList>
            <person name="Carrasco G."/>
        </authorList>
    </citation>
    <scope>NUCLEOTIDE SEQUENCE [LARGE SCALE GENOMIC DNA]</scope>
    <source>
        <strain evidence="2 3">CNM20130759</strain>
    </source>
</reference>
<dbReference type="Pfam" id="PF13560">
    <property type="entry name" value="HTH_31"/>
    <property type="match status" value="1"/>
</dbReference>
<name>A0A231H6A8_9NOCA</name>
<dbReference type="Gene3D" id="1.10.260.40">
    <property type="entry name" value="lambda repressor-like DNA-binding domains"/>
    <property type="match status" value="1"/>
</dbReference>
<protein>
    <recommendedName>
        <fullName evidence="1">HTH cro/C1-type domain-containing protein</fullName>
    </recommendedName>
</protein>
<dbReference type="EMBL" id="NGAF01000006">
    <property type="protein sequence ID" value="OXR44378.1"/>
    <property type="molecule type" value="Genomic_DNA"/>
</dbReference>
<proteinExistence type="predicted"/>
<evidence type="ECO:0000313" key="2">
    <source>
        <dbReference type="EMBL" id="OXR44378.1"/>
    </source>
</evidence>
<sequence>MEPGSLLRTARTAAGVSLREMARRTHYSVSYLSLIESGKRAVPADVVAAYETALGSDLERLTAVARSAASVDASALSDVAVMLSATRRIEDATGPVAVLPAVRGMATMAETFAEQARSASVADAARVASEIDQYRGWLEHAAGAGVASRRSLGKAVVLAKESGDPDRLAHGLSFTAYVSAETGRYADAAAASDAVLAVPGVHPLIGAYERYQRARLHAVTGDSRAAQRALVLADKAAEAAADEVKPDAGYWYTPGFYGLQRSRVLRVLGQTERAREEVRAAVDTLPAEHRRAHWAAKWCRAADGADDVPH</sequence>
<accession>A0A231H6A8</accession>
<dbReference type="SMART" id="SM00530">
    <property type="entry name" value="HTH_XRE"/>
    <property type="match status" value="1"/>
</dbReference>
<dbReference type="Proteomes" id="UP000215506">
    <property type="component" value="Unassembled WGS sequence"/>
</dbReference>
<dbReference type="RefSeq" id="WP_094025761.1">
    <property type="nucleotide sequence ID" value="NZ_NGAF01000006.1"/>
</dbReference>
<dbReference type="AlphaFoldDB" id="A0A231H6A8"/>
<dbReference type="InterPro" id="IPR001387">
    <property type="entry name" value="Cro/C1-type_HTH"/>
</dbReference>
<dbReference type="SUPFAM" id="SSF47413">
    <property type="entry name" value="lambda repressor-like DNA-binding domains"/>
    <property type="match status" value="1"/>
</dbReference>